<organism evidence="1 2">
    <name type="scientific">Chara braunii</name>
    <name type="common">Braun's stonewort</name>
    <dbReference type="NCBI Taxonomy" id="69332"/>
    <lineage>
        <taxon>Eukaryota</taxon>
        <taxon>Viridiplantae</taxon>
        <taxon>Streptophyta</taxon>
        <taxon>Charophyceae</taxon>
        <taxon>Charales</taxon>
        <taxon>Characeae</taxon>
        <taxon>Chara</taxon>
    </lineage>
</organism>
<dbReference type="OMA" id="QCGESIT"/>
<protein>
    <submittedName>
        <fullName evidence="1">Uncharacterized protein</fullName>
    </submittedName>
</protein>
<reference evidence="1 2" key="1">
    <citation type="journal article" date="2018" name="Cell">
        <title>The Chara Genome: Secondary Complexity and Implications for Plant Terrestrialization.</title>
        <authorList>
            <person name="Nishiyama T."/>
            <person name="Sakayama H."/>
            <person name="Vries J.D."/>
            <person name="Buschmann H."/>
            <person name="Saint-Marcoux D."/>
            <person name="Ullrich K.K."/>
            <person name="Haas F.B."/>
            <person name="Vanderstraeten L."/>
            <person name="Becker D."/>
            <person name="Lang D."/>
            <person name="Vosolsobe S."/>
            <person name="Rombauts S."/>
            <person name="Wilhelmsson P.K.I."/>
            <person name="Janitza P."/>
            <person name="Kern R."/>
            <person name="Heyl A."/>
            <person name="Rumpler F."/>
            <person name="Villalobos L.I.A.C."/>
            <person name="Clay J.M."/>
            <person name="Skokan R."/>
            <person name="Toyoda A."/>
            <person name="Suzuki Y."/>
            <person name="Kagoshima H."/>
            <person name="Schijlen E."/>
            <person name="Tajeshwar N."/>
            <person name="Catarino B."/>
            <person name="Hetherington A.J."/>
            <person name="Saltykova A."/>
            <person name="Bonnot C."/>
            <person name="Breuninger H."/>
            <person name="Symeonidi A."/>
            <person name="Radhakrishnan G.V."/>
            <person name="Van Nieuwerburgh F."/>
            <person name="Deforce D."/>
            <person name="Chang C."/>
            <person name="Karol K.G."/>
            <person name="Hedrich R."/>
            <person name="Ulvskov P."/>
            <person name="Glockner G."/>
            <person name="Delwiche C.F."/>
            <person name="Petrasek J."/>
            <person name="Van de Peer Y."/>
            <person name="Friml J."/>
            <person name="Beilby M."/>
            <person name="Dolan L."/>
            <person name="Kohara Y."/>
            <person name="Sugano S."/>
            <person name="Fujiyama A."/>
            <person name="Delaux P.-M."/>
            <person name="Quint M."/>
            <person name="TheiBen G."/>
            <person name="Hagemann M."/>
            <person name="Harholt J."/>
            <person name="Dunand C."/>
            <person name="Zachgo S."/>
            <person name="Langdale J."/>
            <person name="Maumus F."/>
            <person name="Straeten D.V.D."/>
            <person name="Gould S.B."/>
            <person name="Rensing S.A."/>
        </authorList>
    </citation>
    <scope>NUCLEOTIDE SEQUENCE [LARGE SCALE GENOMIC DNA]</scope>
    <source>
        <strain evidence="1 2">S276</strain>
    </source>
</reference>
<evidence type="ECO:0000313" key="2">
    <source>
        <dbReference type="Proteomes" id="UP000265515"/>
    </source>
</evidence>
<dbReference type="PANTHER" id="PTHR36397:SF1">
    <property type="entry name" value="OS04G0482900 PROTEIN"/>
    <property type="match status" value="1"/>
</dbReference>
<evidence type="ECO:0000313" key="1">
    <source>
        <dbReference type="EMBL" id="GBG82013.1"/>
    </source>
</evidence>
<dbReference type="Proteomes" id="UP000265515">
    <property type="component" value="Unassembled WGS sequence"/>
</dbReference>
<dbReference type="AlphaFoldDB" id="A0A388LIE9"/>
<dbReference type="OrthoDB" id="4237at2759"/>
<gene>
    <name evidence="1" type="ORF">CBR_g34193</name>
</gene>
<sequence>MFFAFNWQNWKMPWQVPRLLVLCKKPQQNLPYHVTVITPPPRSLGVHAFPPNIQCGETVHVEEEPYIVSAVTYRYQLRRGQYEQKQKLLEVQTTSRYIVNLFLEQVLQNS</sequence>
<comment type="caution">
    <text evidence="1">The sequence shown here is derived from an EMBL/GenBank/DDBJ whole genome shotgun (WGS) entry which is preliminary data.</text>
</comment>
<keyword evidence="2" id="KW-1185">Reference proteome</keyword>
<accession>A0A388LIE9</accession>
<proteinExistence type="predicted"/>
<dbReference type="EMBL" id="BFEA01000394">
    <property type="protein sequence ID" value="GBG82013.1"/>
    <property type="molecule type" value="Genomic_DNA"/>
</dbReference>
<dbReference type="Gramene" id="GBG82013">
    <property type="protein sequence ID" value="GBG82013"/>
    <property type="gene ID" value="CBR_g34193"/>
</dbReference>
<dbReference type="PANTHER" id="PTHR36397">
    <property type="entry name" value="OSJNBA0081L15.1 PROTEIN"/>
    <property type="match status" value="1"/>
</dbReference>
<name>A0A388LIE9_CHABU</name>